<name>A0ABT3J5P0_9RHOB</name>
<dbReference type="Proteomes" id="UP001207582">
    <property type="component" value="Unassembled WGS sequence"/>
</dbReference>
<accession>A0ABT3J5P0</accession>
<sequence>MPRRFVSTAPEHVRRRYLRGRCWVLADELVRATGLELWGLRDENGDLHHAFAADPAAGLAHDIRGTMPIDRVAEGSAARGGRCVPIARADMIAISGAFDAAEIREARRVLRAHLRKSAAGPAPEKPNYDTGDAPIEPG</sequence>
<proteinExistence type="predicted"/>
<evidence type="ECO:0000313" key="2">
    <source>
        <dbReference type="EMBL" id="MCW3782970.1"/>
    </source>
</evidence>
<evidence type="ECO:0008006" key="4">
    <source>
        <dbReference type="Google" id="ProtNLM"/>
    </source>
</evidence>
<keyword evidence="3" id="KW-1185">Reference proteome</keyword>
<organism evidence="2 3">
    <name type="scientific">Defluviimonas salinarum</name>
    <dbReference type="NCBI Taxonomy" id="2992147"/>
    <lineage>
        <taxon>Bacteria</taxon>
        <taxon>Pseudomonadati</taxon>
        <taxon>Pseudomonadota</taxon>
        <taxon>Alphaproteobacteria</taxon>
        <taxon>Rhodobacterales</taxon>
        <taxon>Paracoccaceae</taxon>
        <taxon>Albidovulum</taxon>
    </lineage>
</organism>
<dbReference type="RefSeq" id="WP_264772603.1">
    <property type="nucleotide sequence ID" value="NZ_JAPDOG010000014.1"/>
</dbReference>
<evidence type="ECO:0000313" key="3">
    <source>
        <dbReference type="Proteomes" id="UP001207582"/>
    </source>
</evidence>
<evidence type="ECO:0000256" key="1">
    <source>
        <dbReference type="SAM" id="MobiDB-lite"/>
    </source>
</evidence>
<gene>
    <name evidence="2" type="ORF">OM960_15585</name>
</gene>
<reference evidence="2 3" key="1">
    <citation type="submission" date="2022-10" db="EMBL/GenBank/DDBJ databases">
        <title>Defluviimonas sp. CAU 1641 isolated from mud.</title>
        <authorList>
            <person name="Kim W."/>
        </authorList>
    </citation>
    <scope>NUCLEOTIDE SEQUENCE [LARGE SCALE GENOMIC DNA]</scope>
    <source>
        <strain evidence="2 3">CAU 1641</strain>
    </source>
</reference>
<comment type="caution">
    <text evidence="2">The sequence shown here is derived from an EMBL/GenBank/DDBJ whole genome shotgun (WGS) entry which is preliminary data.</text>
</comment>
<protein>
    <recommendedName>
        <fullName evidence="4">Transposase</fullName>
    </recommendedName>
</protein>
<dbReference type="EMBL" id="JAPDOG010000014">
    <property type="protein sequence ID" value="MCW3782970.1"/>
    <property type="molecule type" value="Genomic_DNA"/>
</dbReference>
<feature type="region of interest" description="Disordered" evidence="1">
    <location>
        <begin position="116"/>
        <end position="138"/>
    </location>
</feature>